<keyword evidence="4" id="KW-0554">One-carbon metabolism</keyword>
<dbReference type="GO" id="GO:0006730">
    <property type="term" value="P:one-carbon metabolic process"/>
    <property type="evidence" value="ECO:0007669"/>
    <property type="project" value="UniProtKB-KW"/>
</dbReference>
<evidence type="ECO:0000259" key="7">
    <source>
        <dbReference type="PROSITE" id="PS51330"/>
    </source>
</evidence>
<dbReference type="GO" id="GO:0050661">
    <property type="term" value="F:NADP binding"/>
    <property type="evidence" value="ECO:0007669"/>
    <property type="project" value="InterPro"/>
</dbReference>
<dbReference type="AlphaFoldDB" id="A0A2I1KRH3"/>
<dbReference type="EC" id="1.5.1.3" evidence="3"/>
<dbReference type="GO" id="GO:0005829">
    <property type="term" value="C:cytosol"/>
    <property type="evidence" value="ECO:0007669"/>
    <property type="project" value="TreeGrafter"/>
</dbReference>
<dbReference type="GeneID" id="81708941"/>
<evidence type="ECO:0000256" key="6">
    <source>
        <dbReference type="ARBA" id="ARBA00023002"/>
    </source>
</evidence>
<dbReference type="GO" id="GO:0046654">
    <property type="term" value="P:tetrahydrofolate biosynthetic process"/>
    <property type="evidence" value="ECO:0007669"/>
    <property type="project" value="UniProtKB-UniPathway"/>
</dbReference>
<dbReference type="InterPro" id="IPR001796">
    <property type="entry name" value="DHFR_dom"/>
</dbReference>
<proteinExistence type="inferred from homology"/>
<dbReference type="GO" id="GO:0046655">
    <property type="term" value="P:folic acid metabolic process"/>
    <property type="evidence" value="ECO:0007669"/>
    <property type="project" value="TreeGrafter"/>
</dbReference>
<keyword evidence="5" id="KW-0521">NADP</keyword>
<evidence type="ECO:0000313" key="8">
    <source>
        <dbReference type="EMBL" id="PKY98230.1"/>
    </source>
</evidence>
<dbReference type="PANTHER" id="PTHR48069:SF3">
    <property type="entry name" value="DIHYDROFOLATE REDUCTASE"/>
    <property type="match status" value="1"/>
</dbReference>
<sequence>MSGVGAVWAQDAHGVLGADGDMLWRVPADFRHFKATTLGGVVIMGRTTWESIGAALPGRASIVLTREPGWTAPDAVVAGGLDQAVERAEDLLAGLGPDPREEAVRALPRLWVIGGGSVYAQVLAAGCVDELVISVLDLDAAERARQRGLAPTQLVHAPQIDPASWHLTKAREPGSVSDPPGTWRPVSGDARWRVDHWRRRS</sequence>
<dbReference type="EMBL" id="PKHA01000009">
    <property type="protein sequence ID" value="PKY98230.1"/>
    <property type="molecule type" value="Genomic_DNA"/>
</dbReference>
<dbReference type="InterPro" id="IPR012259">
    <property type="entry name" value="DHFR"/>
</dbReference>
<evidence type="ECO:0000256" key="1">
    <source>
        <dbReference type="ARBA" id="ARBA00004903"/>
    </source>
</evidence>
<name>A0A2I1KRH3_9ACTO</name>
<dbReference type="UniPathway" id="UPA00077">
    <property type="reaction ID" value="UER00158"/>
</dbReference>
<dbReference type="InterPro" id="IPR024072">
    <property type="entry name" value="DHFR-like_dom_sf"/>
</dbReference>
<dbReference type="RefSeq" id="WP_006549285.1">
    <property type="nucleotide sequence ID" value="NZ_CP136961.1"/>
</dbReference>
<dbReference type="Gene3D" id="3.40.430.10">
    <property type="entry name" value="Dihydrofolate Reductase, subunit A"/>
    <property type="match status" value="1"/>
</dbReference>
<protein>
    <recommendedName>
        <fullName evidence="3">dihydrofolate reductase</fullName>
        <ecNumber evidence="3">1.5.1.3</ecNumber>
    </recommendedName>
</protein>
<comment type="pathway">
    <text evidence="1">Cofactor biosynthesis; tetrahydrofolate biosynthesis; 5,6,7,8-tetrahydrofolate from 7,8-dihydrofolate: step 1/1.</text>
</comment>
<evidence type="ECO:0000256" key="3">
    <source>
        <dbReference type="ARBA" id="ARBA00012856"/>
    </source>
</evidence>
<organism evidence="8 9">
    <name type="scientific">Actinomyces urogenitalis</name>
    <dbReference type="NCBI Taxonomy" id="103621"/>
    <lineage>
        <taxon>Bacteria</taxon>
        <taxon>Bacillati</taxon>
        <taxon>Actinomycetota</taxon>
        <taxon>Actinomycetes</taxon>
        <taxon>Actinomycetales</taxon>
        <taxon>Actinomycetaceae</taxon>
        <taxon>Actinomyces</taxon>
    </lineage>
</organism>
<evidence type="ECO:0000256" key="4">
    <source>
        <dbReference type="ARBA" id="ARBA00022563"/>
    </source>
</evidence>
<gene>
    <name evidence="8" type="ORF">CYJ26_08345</name>
</gene>
<dbReference type="Pfam" id="PF00186">
    <property type="entry name" value="DHFR_1"/>
    <property type="match status" value="1"/>
</dbReference>
<dbReference type="PROSITE" id="PS51330">
    <property type="entry name" value="DHFR_2"/>
    <property type="match status" value="1"/>
</dbReference>
<dbReference type="SUPFAM" id="SSF53597">
    <property type="entry name" value="Dihydrofolate reductase-like"/>
    <property type="match status" value="1"/>
</dbReference>
<dbReference type="PANTHER" id="PTHR48069">
    <property type="entry name" value="DIHYDROFOLATE REDUCTASE"/>
    <property type="match status" value="1"/>
</dbReference>
<comment type="similarity">
    <text evidence="2">Belongs to the dihydrofolate reductase family.</text>
</comment>
<evidence type="ECO:0000256" key="5">
    <source>
        <dbReference type="ARBA" id="ARBA00022857"/>
    </source>
</evidence>
<dbReference type="PRINTS" id="PR00070">
    <property type="entry name" value="DHFR"/>
</dbReference>
<dbReference type="CDD" id="cd00209">
    <property type="entry name" value="DHFR"/>
    <property type="match status" value="1"/>
</dbReference>
<reference evidence="8 9" key="1">
    <citation type="submission" date="2017-12" db="EMBL/GenBank/DDBJ databases">
        <title>Phylogenetic diversity of female urinary microbiome.</title>
        <authorList>
            <person name="Thomas-White K."/>
            <person name="Wolfe A.J."/>
        </authorList>
    </citation>
    <scope>NUCLEOTIDE SEQUENCE [LARGE SCALE GENOMIC DNA]</scope>
    <source>
        <strain evidence="8 9">UMB0319</strain>
    </source>
</reference>
<evidence type="ECO:0000256" key="2">
    <source>
        <dbReference type="ARBA" id="ARBA00009539"/>
    </source>
</evidence>
<dbReference type="GO" id="GO:0004146">
    <property type="term" value="F:dihydrofolate reductase activity"/>
    <property type="evidence" value="ECO:0007669"/>
    <property type="project" value="UniProtKB-EC"/>
</dbReference>
<dbReference type="Proteomes" id="UP000234778">
    <property type="component" value="Unassembled WGS sequence"/>
</dbReference>
<dbReference type="GO" id="GO:0046452">
    <property type="term" value="P:dihydrofolate metabolic process"/>
    <property type="evidence" value="ECO:0007669"/>
    <property type="project" value="TreeGrafter"/>
</dbReference>
<comment type="caution">
    <text evidence="8">The sequence shown here is derived from an EMBL/GenBank/DDBJ whole genome shotgun (WGS) entry which is preliminary data.</text>
</comment>
<evidence type="ECO:0000313" key="9">
    <source>
        <dbReference type="Proteomes" id="UP000234778"/>
    </source>
</evidence>
<accession>A0A2I1KRH3</accession>
<feature type="domain" description="DHFR" evidence="7">
    <location>
        <begin position="3"/>
        <end position="199"/>
    </location>
</feature>
<keyword evidence="6" id="KW-0560">Oxidoreductase</keyword>